<dbReference type="STRING" id="10195.A0A3M7SR66"/>
<evidence type="ECO:0000259" key="8">
    <source>
        <dbReference type="PROSITE" id="PS50071"/>
    </source>
</evidence>
<dbReference type="SUPFAM" id="SSF46689">
    <property type="entry name" value="Homeodomain-like"/>
    <property type="match status" value="1"/>
</dbReference>
<name>A0A3M7SR66_BRAPC</name>
<organism evidence="9 10">
    <name type="scientific">Brachionus plicatilis</name>
    <name type="common">Marine rotifer</name>
    <name type="synonym">Brachionus muelleri</name>
    <dbReference type="NCBI Taxonomy" id="10195"/>
    <lineage>
        <taxon>Eukaryota</taxon>
        <taxon>Metazoa</taxon>
        <taxon>Spiralia</taxon>
        <taxon>Gnathifera</taxon>
        <taxon>Rotifera</taxon>
        <taxon>Eurotatoria</taxon>
        <taxon>Monogononta</taxon>
        <taxon>Pseudotrocha</taxon>
        <taxon>Ploima</taxon>
        <taxon>Brachionidae</taxon>
        <taxon>Brachionus</taxon>
    </lineage>
</organism>
<evidence type="ECO:0000256" key="3">
    <source>
        <dbReference type="ARBA" id="ARBA00023155"/>
    </source>
</evidence>
<dbReference type="AlphaFoldDB" id="A0A3M7SR66"/>
<feature type="region of interest" description="Disordered" evidence="7">
    <location>
        <begin position="124"/>
        <end position="176"/>
    </location>
</feature>
<dbReference type="Gene3D" id="1.10.10.60">
    <property type="entry name" value="Homeodomain-like"/>
    <property type="match status" value="1"/>
</dbReference>
<accession>A0A3M7SR66</accession>
<dbReference type="InterPro" id="IPR020479">
    <property type="entry name" value="HD_metazoa"/>
</dbReference>
<dbReference type="PANTHER" id="PTHR24340:SF35">
    <property type="entry name" value="HGTX, ISOFORM C"/>
    <property type="match status" value="1"/>
</dbReference>
<dbReference type="PRINTS" id="PR00024">
    <property type="entry name" value="HOMEOBOX"/>
</dbReference>
<keyword evidence="10" id="KW-1185">Reference proteome</keyword>
<reference evidence="9 10" key="1">
    <citation type="journal article" date="2018" name="Sci. Rep.">
        <title>Genomic signatures of local adaptation to the degree of environmental predictability in rotifers.</title>
        <authorList>
            <person name="Franch-Gras L."/>
            <person name="Hahn C."/>
            <person name="Garcia-Roger E.M."/>
            <person name="Carmona M.J."/>
            <person name="Serra M."/>
            <person name="Gomez A."/>
        </authorList>
    </citation>
    <scope>NUCLEOTIDE SEQUENCE [LARGE SCALE GENOMIC DNA]</scope>
    <source>
        <strain evidence="9">HYR1</strain>
    </source>
</reference>
<dbReference type="InterPro" id="IPR050394">
    <property type="entry name" value="Homeobox_NK-like"/>
</dbReference>
<dbReference type="GO" id="GO:0030154">
    <property type="term" value="P:cell differentiation"/>
    <property type="evidence" value="ECO:0007669"/>
    <property type="project" value="TreeGrafter"/>
</dbReference>
<sequence>MFGTSQPYAGSYSYPLNQSTTSSPSTSSSSSLNSPNPMNNLLLNQAHYGESTSQSYYPNYQPQSNMVAGLNSGQSGFGFGHPGYFTAAVSAANCYFNATLAAAVSAVSHTEPQSLSLNTSSILANSCPSSSSTNTSKDDTDHSARDNQAIESNSKKYNSSWSADRRERLSRKNTRPTFTGQQIYALEKMFEQTKYLAGPERARLSFSLGMSEGQVKVWFQNRRTKWRKKNSSEVARGKYKDD</sequence>
<dbReference type="OrthoDB" id="6159439at2759"/>
<feature type="compositionally biased region" description="Low complexity" evidence="7">
    <location>
        <begin position="15"/>
        <end position="40"/>
    </location>
</feature>
<dbReference type="GO" id="GO:0005634">
    <property type="term" value="C:nucleus"/>
    <property type="evidence" value="ECO:0007669"/>
    <property type="project" value="UniProtKB-SubCell"/>
</dbReference>
<dbReference type="InterPro" id="IPR001356">
    <property type="entry name" value="HD"/>
</dbReference>
<feature type="compositionally biased region" description="Low complexity" evidence="7">
    <location>
        <begin position="126"/>
        <end position="135"/>
    </location>
</feature>
<evidence type="ECO:0000256" key="1">
    <source>
        <dbReference type="ARBA" id="ARBA00004123"/>
    </source>
</evidence>
<comment type="subcellular location">
    <subcellularLocation>
        <location evidence="1 5 6">Nucleus</location>
    </subcellularLocation>
</comment>
<protein>
    <submittedName>
        <fullName evidence="9">Homeobox Nkx</fullName>
    </submittedName>
</protein>
<dbReference type="Pfam" id="PF00046">
    <property type="entry name" value="Homeodomain"/>
    <property type="match status" value="1"/>
</dbReference>
<evidence type="ECO:0000256" key="6">
    <source>
        <dbReference type="RuleBase" id="RU000682"/>
    </source>
</evidence>
<proteinExistence type="predicted"/>
<evidence type="ECO:0000256" key="5">
    <source>
        <dbReference type="PROSITE-ProRule" id="PRU00108"/>
    </source>
</evidence>
<comment type="caution">
    <text evidence="9">The sequence shown here is derived from an EMBL/GenBank/DDBJ whole genome shotgun (WGS) entry which is preliminary data.</text>
</comment>
<keyword evidence="2 5" id="KW-0238">DNA-binding</keyword>
<evidence type="ECO:0000256" key="4">
    <source>
        <dbReference type="ARBA" id="ARBA00023242"/>
    </source>
</evidence>
<feature type="domain" description="Homeobox" evidence="8">
    <location>
        <begin position="169"/>
        <end position="229"/>
    </location>
</feature>
<dbReference type="CDD" id="cd00086">
    <property type="entry name" value="homeodomain"/>
    <property type="match status" value="1"/>
</dbReference>
<evidence type="ECO:0000256" key="2">
    <source>
        <dbReference type="ARBA" id="ARBA00023125"/>
    </source>
</evidence>
<keyword evidence="4 5" id="KW-0539">Nucleus</keyword>
<dbReference type="PROSITE" id="PS50071">
    <property type="entry name" value="HOMEOBOX_2"/>
    <property type="match status" value="1"/>
</dbReference>
<feature type="compositionally biased region" description="Basic and acidic residues" evidence="7">
    <location>
        <begin position="136"/>
        <end position="145"/>
    </location>
</feature>
<dbReference type="EMBL" id="REGN01000891">
    <property type="protein sequence ID" value="RNA38293.1"/>
    <property type="molecule type" value="Genomic_DNA"/>
</dbReference>
<dbReference type="InterPro" id="IPR009057">
    <property type="entry name" value="Homeodomain-like_sf"/>
</dbReference>
<keyword evidence="3 5" id="KW-0371">Homeobox</keyword>
<evidence type="ECO:0000256" key="7">
    <source>
        <dbReference type="SAM" id="MobiDB-lite"/>
    </source>
</evidence>
<evidence type="ECO:0000313" key="9">
    <source>
        <dbReference type="EMBL" id="RNA38293.1"/>
    </source>
</evidence>
<dbReference type="PANTHER" id="PTHR24340">
    <property type="entry name" value="HOMEOBOX PROTEIN NKX"/>
    <property type="match status" value="1"/>
</dbReference>
<dbReference type="InterPro" id="IPR017970">
    <property type="entry name" value="Homeobox_CS"/>
</dbReference>
<dbReference type="SMART" id="SM00389">
    <property type="entry name" value="HOX"/>
    <property type="match status" value="1"/>
</dbReference>
<gene>
    <name evidence="9" type="ORF">BpHYR1_041558</name>
</gene>
<dbReference type="Proteomes" id="UP000276133">
    <property type="component" value="Unassembled WGS sequence"/>
</dbReference>
<dbReference type="GO" id="GO:0000981">
    <property type="term" value="F:DNA-binding transcription factor activity, RNA polymerase II-specific"/>
    <property type="evidence" value="ECO:0007669"/>
    <property type="project" value="InterPro"/>
</dbReference>
<dbReference type="PRINTS" id="PR00031">
    <property type="entry name" value="HTHREPRESSR"/>
</dbReference>
<dbReference type="PROSITE" id="PS00027">
    <property type="entry name" value="HOMEOBOX_1"/>
    <property type="match status" value="1"/>
</dbReference>
<feature type="compositionally biased region" description="Polar residues" evidence="7">
    <location>
        <begin position="149"/>
        <end position="162"/>
    </location>
</feature>
<dbReference type="InterPro" id="IPR000047">
    <property type="entry name" value="HTH_motif"/>
</dbReference>
<dbReference type="GO" id="GO:0000978">
    <property type="term" value="F:RNA polymerase II cis-regulatory region sequence-specific DNA binding"/>
    <property type="evidence" value="ECO:0007669"/>
    <property type="project" value="TreeGrafter"/>
</dbReference>
<feature type="region of interest" description="Disordered" evidence="7">
    <location>
        <begin position="1"/>
        <end position="40"/>
    </location>
</feature>
<feature type="DNA-binding region" description="Homeobox" evidence="5">
    <location>
        <begin position="171"/>
        <end position="230"/>
    </location>
</feature>
<evidence type="ECO:0000313" key="10">
    <source>
        <dbReference type="Proteomes" id="UP000276133"/>
    </source>
</evidence>